<dbReference type="eggNOG" id="ENOG502ZA0Q">
    <property type="taxonomic scope" value="Bacteria"/>
</dbReference>
<evidence type="ECO:0000313" key="2">
    <source>
        <dbReference type="Proteomes" id="UP000024329"/>
    </source>
</evidence>
<accession>A0A031JYL8</accession>
<dbReference type="PATRIC" id="fig|158500.4.peg.2574"/>
<comment type="caution">
    <text evidence="1">The sequence shown here is derived from an EMBL/GenBank/DDBJ whole genome shotgun (WGS) entry which is preliminary data.</text>
</comment>
<name>A0A031JYL8_9SPHN</name>
<dbReference type="Proteomes" id="UP000024329">
    <property type="component" value="Unassembled WGS sequence"/>
</dbReference>
<reference evidence="1 2" key="1">
    <citation type="submission" date="2014-03" db="EMBL/GenBank/DDBJ databases">
        <title>Whole genome sequence of Novosphingobium resinovorum KF1.</title>
        <authorList>
            <person name="Gan H.M."/>
            <person name="Gan H.Y."/>
            <person name="Chew T.H."/>
            <person name="Savka M.A."/>
        </authorList>
    </citation>
    <scope>NUCLEOTIDE SEQUENCE [LARGE SCALE GENOMIC DNA]</scope>
    <source>
        <strain evidence="1 2">KF1</strain>
    </source>
</reference>
<protein>
    <submittedName>
        <fullName evidence="1">Uncharacterized protein</fullName>
    </submittedName>
</protein>
<dbReference type="AlphaFoldDB" id="A0A031JYL8"/>
<proteinExistence type="predicted"/>
<sequence length="555" mass="62364">MRRFSDLDPALLNPGSDQTVFEATINALGTYTTEHFVLRLSPRTHELVDAITRQETDGYETAELYQAYSTYLHETIHWWQHVGSTAGLILSLAYPAQVYGSMGFLADFAREVGAVKPVKAWADRALIDGTPPFDPGLIAGNVAVNNALDINYYKQLAFFPKSVLEHERSPFFLGVGHSYLKAYGDTVSAINGSCDFADGEFPNPESWDAETRRLHAERSEGFPYGPRPPYAEIGLRHIFESQARFCQIQFLASAGGPELLQTYRDDGYFAPLYRDAFELFLKLTATRWPERYDDPLVGLFLLICDLAINPTRGFPLDIEHFDDLISDVDAGARFTLLCLAAAEAPELANGVQTYSALEYDYIAGRLTDRCGYDHPRAALEAVVRLLGDGGPVDALMEEHRTFGFQAVNTPVRVMVAHYIAFCRDKLKRPEFFCWPGMWLAGDKATREESALLVNHLSLFQDRADTEQIFPRAMPGRSDQNIKMLVQTFFTGMLVYDLALQWTLRPGPFRYDFKWLTGKSENAELIALAKRQFGQYYGIEPDACELIDPPVTSTQA</sequence>
<dbReference type="EMBL" id="JFYZ01000011">
    <property type="protein sequence ID" value="EZP81863.1"/>
    <property type="molecule type" value="Genomic_DNA"/>
</dbReference>
<gene>
    <name evidence="1" type="ORF">BV97_02521</name>
</gene>
<dbReference type="RefSeq" id="WP_051586854.1">
    <property type="nucleotide sequence ID" value="NZ_JFYZ01000011.1"/>
</dbReference>
<evidence type="ECO:0000313" key="1">
    <source>
        <dbReference type="EMBL" id="EZP81863.1"/>
    </source>
</evidence>
<organism evidence="1 2">
    <name type="scientific">Novosphingobium resinovorum</name>
    <dbReference type="NCBI Taxonomy" id="158500"/>
    <lineage>
        <taxon>Bacteria</taxon>
        <taxon>Pseudomonadati</taxon>
        <taxon>Pseudomonadota</taxon>
        <taxon>Alphaproteobacteria</taxon>
        <taxon>Sphingomonadales</taxon>
        <taxon>Sphingomonadaceae</taxon>
        <taxon>Novosphingobium</taxon>
    </lineage>
</organism>